<dbReference type="AlphaFoldDB" id="A0A9P8A039"/>
<comment type="caution">
    <text evidence="12">The sequence shown here is derived from an EMBL/GenBank/DDBJ whole genome shotgun (WGS) entry which is preliminary data.</text>
</comment>
<name>A0A9P8A039_MORAP</name>
<gene>
    <name evidence="12" type="ORF">KVV02_005312</name>
</gene>
<keyword evidence="3 7" id="KW-0862">Zinc</keyword>
<evidence type="ECO:0000256" key="1">
    <source>
        <dbReference type="ARBA" id="ARBA00022723"/>
    </source>
</evidence>
<dbReference type="EMBL" id="JAIFTL010000179">
    <property type="protein sequence ID" value="KAG9321858.1"/>
    <property type="molecule type" value="Genomic_DNA"/>
</dbReference>
<protein>
    <submittedName>
        <fullName evidence="12">Uncharacterized protein</fullName>
    </submittedName>
</protein>
<keyword evidence="2 7" id="KW-0863">Zinc-finger</keyword>
<feature type="zinc finger region" description="TRAF-type" evidence="7">
    <location>
        <begin position="454"/>
        <end position="498"/>
    </location>
</feature>
<dbReference type="GO" id="GO:0016559">
    <property type="term" value="P:peroxisome fission"/>
    <property type="evidence" value="ECO:0007669"/>
    <property type="project" value="InterPro"/>
</dbReference>
<evidence type="ECO:0000256" key="9">
    <source>
        <dbReference type="SAM" id="MobiDB-lite"/>
    </source>
</evidence>
<evidence type="ECO:0000256" key="5">
    <source>
        <dbReference type="ARBA" id="ARBA00023140"/>
    </source>
</evidence>
<feature type="coiled-coil region" evidence="8">
    <location>
        <begin position="524"/>
        <end position="572"/>
    </location>
</feature>
<evidence type="ECO:0000256" key="2">
    <source>
        <dbReference type="ARBA" id="ARBA00022771"/>
    </source>
</evidence>
<reference evidence="12" key="1">
    <citation type="submission" date="2021-07" db="EMBL/GenBank/DDBJ databases">
        <title>Draft genome of Mortierella alpina, strain LL118, isolated from an aspen leaf litter sample.</title>
        <authorList>
            <person name="Yang S."/>
            <person name="Vinatzer B.A."/>
        </authorList>
    </citation>
    <scope>NUCLEOTIDE SEQUENCE</scope>
    <source>
        <strain evidence="12">LL118</strain>
    </source>
</reference>
<evidence type="ECO:0000259" key="11">
    <source>
        <dbReference type="PROSITE" id="PS50145"/>
    </source>
</evidence>
<dbReference type="Gene3D" id="3.30.40.10">
    <property type="entry name" value="Zinc/RING finger domain, C3HC4 (zinc finger)"/>
    <property type="match status" value="3"/>
</dbReference>
<feature type="domain" description="TRAF-type" evidence="11">
    <location>
        <begin position="454"/>
        <end position="498"/>
    </location>
</feature>
<accession>A0A9P8A039</accession>
<keyword evidence="8" id="KW-0175">Coiled coil</keyword>
<dbReference type="PROSITE" id="PS00518">
    <property type="entry name" value="ZF_RING_1"/>
    <property type="match status" value="1"/>
</dbReference>
<evidence type="ECO:0000256" key="3">
    <source>
        <dbReference type="ARBA" id="ARBA00022833"/>
    </source>
</evidence>
<dbReference type="InterPro" id="IPR017907">
    <property type="entry name" value="Znf_RING_CS"/>
</dbReference>
<evidence type="ECO:0000313" key="13">
    <source>
        <dbReference type="Proteomes" id="UP000717515"/>
    </source>
</evidence>
<feature type="domain" description="RING-type" evidence="10">
    <location>
        <begin position="317"/>
        <end position="355"/>
    </location>
</feature>
<feature type="region of interest" description="Disordered" evidence="9">
    <location>
        <begin position="724"/>
        <end position="787"/>
    </location>
</feature>
<comment type="subcellular location">
    <subcellularLocation>
        <location evidence="6">Peroxisome membrane</location>
    </subcellularLocation>
</comment>
<dbReference type="InterPro" id="IPR001293">
    <property type="entry name" value="Znf_TRAF"/>
</dbReference>
<dbReference type="PROSITE" id="PS50089">
    <property type="entry name" value="ZF_RING_2"/>
    <property type="match status" value="1"/>
</dbReference>
<dbReference type="Pfam" id="PF02176">
    <property type="entry name" value="zf-TRAF"/>
    <property type="match status" value="1"/>
</dbReference>
<dbReference type="InterPro" id="IPR013083">
    <property type="entry name" value="Znf_RING/FYVE/PHD"/>
</dbReference>
<evidence type="ECO:0000256" key="4">
    <source>
        <dbReference type="ARBA" id="ARBA00023136"/>
    </source>
</evidence>
<dbReference type="PROSITE" id="PS50145">
    <property type="entry name" value="ZF_TRAF"/>
    <property type="match status" value="2"/>
</dbReference>
<feature type="compositionally biased region" description="Gly residues" evidence="9">
    <location>
        <begin position="744"/>
        <end position="764"/>
    </location>
</feature>
<dbReference type="SMART" id="SM00184">
    <property type="entry name" value="RING"/>
    <property type="match status" value="1"/>
</dbReference>
<keyword evidence="1 7" id="KW-0479">Metal-binding</keyword>
<evidence type="ECO:0000256" key="6">
    <source>
        <dbReference type="ARBA" id="ARBA00046271"/>
    </source>
</evidence>
<dbReference type="GO" id="GO:0008270">
    <property type="term" value="F:zinc ion binding"/>
    <property type="evidence" value="ECO:0007669"/>
    <property type="project" value="UniProtKB-KW"/>
</dbReference>
<evidence type="ECO:0000256" key="8">
    <source>
        <dbReference type="SAM" id="Coils"/>
    </source>
</evidence>
<keyword evidence="4" id="KW-0472">Membrane</keyword>
<sequence>MVAASKQDVDSAEDVHKPVLRKDSPSILALGKLFPQNKTLDHTVRFLSQVRGTDKTLMVVQYISKIFVWYFLKRGRDSTAQRIKNLSGPISDFRILLRYYGLLPLIQWMQYVDNTPSPSPLLLTIDRIQNICNLIYYPLEHIYWLGAHEVIPISMEKTNKIAIWSCRFWAAYVVLQFVHLAEEYRLYKTRREAIVAQIKAADTKAKETGEPVDKTEYKKELAALKAEKKGIVINTVINTGYLPLTVHWSLEKSSFPDVGVGLFGGVAALAQFYSMASDSIKNSTSNHDRKDRDVGEEPLYDPRSLQYLEPTQTSLQCSVCCEYFTEPVSAPCGHTFCRNCIVQALEVRSGCPLCRTTIDPSSLYEVIALSRICDELPVYCPHKALGCNHTCQRIQIGQHLKDDCVYIGTLCRVEECRKKLLKKDLSEHMESCPYKRVDCLMCNTKVQKSQLSEHHKTCPAESVTCPHCETTRTRLRHMEHIKECPRQIIPCSLSEFGCPWTGPRLELEATHIPQCPYEAIRGFLEISKTKMEALEQENKQLRGMFHDIRPQVQQLRDQVGELAESVQLITQQEQQQAANGGGAGAYGGAIGMYGYMDNMYQHQGSQHQPMVSRNDSYDMVLAGDGIVDNENEMRIMNRNNSLGAESMVSNSGGVAVDAHELLISENERIKSEIETLTAGLASLESKQNMAIMTESMRMQEEVQSLRAVCHGLRMQMHYLLLEQQNRHHPPPGPPPPGSPAGGNNKSGGNGGAGGPVGSAPGGGRPLSTSGPLRPRFADGLGRQETKL</sequence>
<evidence type="ECO:0000259" key="10">
    <source>
        <dbReference type="PROSITE" id="PS50089"/>
    </source>
</evidence>
<dbReference type="SUPFAM" id="SSF57850">
    <property type="entry name" value="RING/U-box"/>
    <property type="match status" value="1"/>
</dbReference>
<evidence type="ECO:0000256" key="7">
    <source>
        <dbReference type="PROSITE-ProRule" id="PRU00207"/>
    </source>
</evidence>
<feature type="zinc finger region" description="TRAF-type" evidence="7">
    <location>
        <begin position="399"/>
        <end position="451"/>
    </location>
</feature>
<dbReference type="Pfam" id="PF05648">
    <property type="entry name" value="PEX11"/>
    <property type="match status" value="1"/>
</dbReference>
<feature type="domain" description="TRAF-type" evidence="11">
    <location>
        <begin position="399"/>
        <end position="451"/>
    </location>
</feature>
<organism evidence="12 13">
    <name type="scientific">Mortierella alpina</name>
    <name type="common">Oleaginous fungus</name>
    <name type="synonym">Mortierella renispora</name>
    <dbReference type="NCBI Taxonomy" id="64518"/>
    <lineage>
        <taxon>Eukaryota</taxon>
        <taxon>Fungi</taxon>
        <taxon>Fungi incertae sedis</taxon>
        <taxon>Mucoromycota</taxon>
        <taxon>Mortierellomycotina</taxon>
        <taxon>Mortierellomycetes</taxon>
        <taxon>Mortierellales</taxon>
        <taxon>Mortierellaceae</taxon>
        <taxon>Mortierella</taxon>
    </lineage>
</organism>
<keyword evidence="5" id="KW-0576">Peroxisome</keyword>
<dbReference type="Pfam" id="PF13923">
    <property type="entry name" value="zf-C3HC4_2"/>
    <property type="match status" value="1"/>
</dbReference>
<dbReference type="Proteomes" id="UP000717515">
    <property type="component" value="Unassembled WGS sequence"/>
</dbReference>
<evidence type="ECO:0000313" key="12">
    <source>
        <dbReference type="EMBL" id="KAG9321858.1"/>
    </source>
</evidence>
<dbReference type="GO" id="GO:0005778">
    <property type="term" value="C:peroxisomal membrane"/>
    <property type="evidence" value="ECO:0007669"/>
    <property type="project" value="UniProtKB-SubCell"/>
</dbReference>
<dbReference type="InterPro" id="IPR001841">
    <property type="entry name" value="Znf_RING"/>
</dbReference>
<dbReference type="PANTHER" id="PTHR10131">
    <property type="entry name" value="TNF RECEPTOR ASSOCIATED FACTOR"/>
    <property type="match status" value="1"/>
</dbReference>
<dbReference type="SUPFAM" id="SSF49599">
    <property type="entry name" value="TRAF domain-like"/>
    <property type="match status" value="2"/>
</dbReference>
<proteinExistence type="predicted"/>
<dbReference type="PANTHER" id="PTHR10131:SF94">
    <property type="entry name" value="TNF RECEPTOR-ASSOCIATED FACTOR 4"/>
    <property type="match status" value="1"/>
</dbReference>
<dbReference type="InterPro" id="IPR008733">
    <property type="entry name" value="PEX11"/>
</dbReference>